<dbReference type="GeneID" id="84805341"/>
<evidence type="ECO:0000313" key="2">
    <source>
        <dbReference type="Proteomes" id="UP000321943"/>
    </source>
</evidence>
<gene>
    <name evidence="1" type="ORF">JCM16777_2043</name>
</gene>
<sequence length="59" mass="6924">MATESILLDALRIPVRYTDEVLEAMESKKKVKKLDVDFEIIDDLEKIRKMFGYSSKDEE</sequence>
<accession>A0A7U6QZV7</accession>
<dbReference type="AlphaFoldDB" id="A0A7U6QZV7"/>
<evidence type="ECO:0000313" key="1">
    <source>
        <dbReference type="EMBL" id="BBM43776.1"/>
    </source>
</evidence>
<reference evidence="1 2" key="1">
    <citation type="submission" date="2019-07" db="EMBL/GenBank/DDBJ databases">
        <title>Complete Genome Sequence of Leptotrichia wadei Strain JCM16777.</title>
        <authorList>
            <person name="Watanabe S."/>
            <person name="Cui L."/>
        </authorList>
    </citation>
    <scope>NUCLEOTIDE SEQUENCE [LARGE SCALE GENOMIC DNA]</scope>
    <source>
        <strain evidence="1 2">JCM16777</strain>
    </source>
</reference>
<protein>
    <submittedName>
        <fullName evidence="1">Uncharacterized protein</fullName>
    </submittedName>
</protein>
<dbReference type="EMBL" id="AP019829">
    <property type="protein sequence ID" value="BBM43776.1"/>
    <property type="molecule type" value="Genomic_DNA"/>
</dbReference>
<dbReference type="Proteomes" id="UP000321943">
    <property type="component" value="Chromosome"/>
</dbReference>
<proteinExistence type="predicted"/>
<dbReference type="KEGG" id="lwd:JCM16777_2043"/>
<organism evidence="1 2">
    <name type="scientific">Leptotrichia wadei</name>
    <dbReference type="NCBI Taxonomy" id="157687"/>
    <lineage>
        <taxon>Bacteria</taxon>
        <taxon>Fusobacteriati</taxon>
        <taxon>Fusobacteriota</taxon>
        <taxon>Fusobacteriia</taxon>
        <taxon>Fusobacteriales</taxon>
        <taxon>Leptotrichiaceae</taxon>
        <taxon>Leptotrichia</taxon>
    </lineage>
</organism>
<name>A0A7U6QZV7_9FUSO</name>
<dbReference type="RefSeq" id="WP_018498537.1">
    <property type="nucleotide sequence ID" value="NZ_AP019829.2"/>
</dbReference>